<dbReference type="InterPro" id="IPR052709">
    <property type="entry name" value="Transposase-MT_Hybrid"/>
</dbReference>
<dbReference type="PANTHER" id="PTHR46060">
    <property type="entry name" value="MARINER MOS1 TRANSPOSASE-LIKE PROTEIN"/>
    <property type="match status" value="1"/>
</dbReference>
<dbReference type="AlphaFoldDB" id="A0AAW1LC21"/>
<name>A0AAW1LC21_POPJA</name>
<evidence type="ECO:0000259" key="1">
    <source>
        <dbReference type="Pfam" id="PF17906"/>
    </source>
</evidence>
<feature type="domain" description="Mos1 transposase HTH" evidence="1">
    <location>
        <begin position="32"/>
        <end position="76"/>
    </location>
</feature>
<dbReference type="Pfam" id="PF17906">
    <property type="entry name" value="HTH_48"/>
    <property type="match status" value="1"/>
</dbReference>
<dbReference type="EMBL" id="JASPKY010000132">
    <property type="protein sequence ID" value="KAK9731451.1"/>
    <property type="molecule type" value="Genomic_DNA"/>
</dbReference>
<comment type="caution">
    <text evidence="2">The sequence shown here is derived from an EMBL/GenBank/DDBJ whole genome shotgun (WGS) entry which is preliminary data.</text>
</comment>
<proteinExistence type="predicted"/>
<dbReference type="Proteomes" id="UP001458880">
    <property type="component" value="Unassembled WGS sequence"/>
</dbReference>
<sequence>MSIITLSTAADSVDSPQVGCSIVIMNNFVEQRVCVKFRVSCGTSYAESLKMLSEIYGDSVLSKTEVYEWYKAFKSGRQDVNDLPRASIQERL</sequence>
<evidence type="ECO:0000313" key="2">
    <source>
        <dbReference type="EMBL" id="KAK9731451.1"/>
    </source>
</evidence>
<keyword evidence="3" id="KW-1185">Reference proteome</keyword>
<gene>
    <name evidence="2" type="ORF">QE152_g13649</name>
</gene>
<protein>
    <submittedName>
        <fullName evidence="2">HTH domain in Mos1 transposase</fullName>
    </submittedName>
</protein>
<dbReference type="PANTHER" id="PTHR46060:SF1">
    <property type="entry name" value="MARINER MOS1 TRANSPOSASE-LIKE PROTEIN"/>
    <property type="match status" value="1"/>
</dbReference>
<organism evidence="2 3">
    <name type="scientific">Popillia japonica</name>
    <name type="common">Japanese beetle</name>
    <dbReference type="NCBI Taxonomy" id="7064"/>
    <lineage>
        <taxon>Eukaryota</taxon>
        <taxon>Metazoa</taxon>
        <taxon>Ecdysozoa</taxon>
        <taxon>Arthropoda</taxon>
        <taxon>Hexapoda</taxon>
        <taxon>Insecta</taxon>
        <taxon>Pterygota</taxon>
        <taxon>Neoptera</taxon>
        <taxon>Endopterygota</taxon>
        <taxon>Coleoptera</taxon>
        <taxon>Polyphaga</taxon>
        <taxon>Scarabaeiformia</taxon>
        <taxon>Scarabaeidae</taxon>
        <taxon>Rutelinae</taxon>
        <taxon>Popillia</taxon>
    </lineage>
</organism>
<reference evidence="2 3" key="1">
    <citation type="journal article" date="2024" name="BMC Genomics">
        <title>De novo assembly and annotation of Popillia japonica's genome with initial clues to its potential as an invasive pest.</title>
        <authorList>
            <person name="Cucini C."/>
            <person name="Boschi S."/>
            <person name="Funari R."/>
            <person name="Cardaioli E."/>
            <person name="Iannotti N."/>
            <person name="Marturano G."/>
            <person name="Paoli F."/>
            <person name="Bruttini M."/>
            <person name="Carapelli A."/>
            <person name="Frati F."/>
            <person name="Nardi F."/>
        </authorList>
    </citation>
    <scope>NUCLEOTIDE SEQUENCE [LARGE SCALE GENOMIC DNA]</scope>
    <source>
        <strain evidence="2">DMR45628</strain>
    </source>
</reference>
<dbReference type="Gene3D" id="1.10.10.1450">
    <property type="match status" value="1"/>
</dbReference>
<evidence type="ECO:0000313" key="3">
    <source>
        <dbReference type="Proteomes" id="UP001458880"/>
    </source>
</evidence>
<dbReference type="InterPro" id="IPR041426">
    <property type="entry name" value="Mos1_HTH"/>
</dbReference>
<accession>A0AAW1LC21</accession>